<evidence type="ECO:0000313" key="2">
    <source>
        <dbReference type="Proteomes" id="UP000198427"/>
    </source>
</evidence>
<dbReference type="OrthoDB" id="1067200at2"/>
<protein>
    <submittedName>
        <fullName evidence="1">Uncharacterized protein</fullName>
    </submittedName>
</protein>
<accession>A0A2K9HEW8</accession>
<dbReference type="GeneID" id="94030314"/>
<dbReference type="RefSeq" id="WP_089366960.1">
    <property type="nucleotide sequence ID" value="NZ_CP023864.1"/>
</dbReference>
<proteinExistence type="predicted"/>
<name>A0A2K9HEW8_9BACT</name>
<reference evidence="1 2" key="1">
    <citation type="submission" date="2017-06" db="EMBL/GenBank/DDBJ databases">
        <authorList>
            <person name="Varghese N."/>
            <person name="Submissions S."/>
        </authorList>
    </citation>
    <scope>NUCLEOTIDE SEQUENCE [LARGE SCALE GENOMIC DNA]</scope>
    <source>
        <strain evidence="1 2">DSM 26989</strain>
    </source>
</reference>
<sequence>MQRQQCEGQKGRAWSWELTIIMLIQLVSAGLYGLIFILMYDSIHLRWGLGYALLWTALLSPLALMIAARKSRWKLYIRIYGALMAFALWLMAVFCQLLGADIFLPATCYCKDGDYLVRRTYDFFDNKKIGVYKVEDLTERLQSTYSYASLDSIKVYESLNAIAFYCSPHIEKGPFGNNHIGPIRVLEQLTDDPLDSVQIKGVEQLARRRNLKIGISLVDYLEENE</sequence>
<dbReference type="EMBL" id="FZNZ01000033">
    <property type="protein sequence ID" value="SNS05264.1"/>
    <property type="molecule type" value="Genomic_DNA"/>
</dbReference>
<organism evidence="1 2">
    <name type="scientific">Prevotella jejuni</name>
    <dbReference type="NCBI Taxonomy" id="1177574"/>
    <lineage>
        <taxon>Bacteria</taxon>
        <taxon>Pseudomonadati</taxon>
        <taxon>Bacteroidota</taxon>
        <taxon>Bacteroidia</taxon>
        <taxon>Bacteroidales</taxon>
        <taxon>Prevotellaceae</taxon>
        <taxon>Prevotella</taxon>
    </lineage>
</organism>
<dbReference type="Proteomes" id="UP000198427">
    <property type="component" value="Unassembled WGS sequence"/>
</dbReference>
<gene>
    <name evidence="1" type="ORF">SAMN06265364_13314</name>
</gene>
<dbReference type="AlphaFoldDB" id="A0A2K9HEW8"/>
<comment type="caution">
    <text evidence="1">The sequence shown here is derived from an EMBL/GenBank/DDBJ whole genome shotgun (WGS) entry which is preliminary data.</text>
</comment>
<evidence type="ECO:0000313" key="1">
    <source>
        <dbReference type="EMBL" id="SNS05264.1"/>
    </source>
</evidence>
<dbReference type="KEGG" id="pje:CRM71_13260"/>
<keyword evidence="2" id="KW-1185">Reference proteome</keyword>